<evidence type="ECO:0008006" key="4">
    <source>
        <dbReference type="Google" id="ProtNLM"/>
    </source>
</evidence>
<protein>
    <recommendedName>
        <fullName evidence="4">WXG100 family type VII secretion target</fullName>
    </recommendedName>
</protein>
<proteinExistence type="predicted"/>
<feature type="non-terminal residue" evidence="2">
    <location>
        <position position="400"/>
    </location>
</feature>
<organism evidence="2 3">
    <name type="scientific">Amycolatopsis pithecellobii</name>
    <dbReference type="NCBI Taxonomy" id="664692"/>
    <lineage>
        <taxon>Bacteria</taxon>
        <taxon>Bacillati</taxon>
        <taxon>Actinomycetota</taxon>
        <taxon>Actinomycetes</taxon>
        <taxon>Pseudonocardiales</taxon>
        <taxon>Pseudonocardiaceae</taxon>
        <taxon>Amycolatopsis</taxon>
    </lineage>
</organism>
<dbReference type="SUPFAM" id="SSF140453">
    <property type="entry name" value="EsxAB dimer-like"/>
    <property type="match status" value="1"/>
</dbReference>
<feature type="region of interest" description="Disordered" evidence="1">
    <location>
        <begin position="381"/>
        <end position="400"/>
    </location>
</feature>
<feature type="region of interest" description="Disordered" evidence="1">
    <location>
        <begin position="88"/>
        <end position="122"/>
    </location>
</feature>
<evidence type="ECO:0000313" key="2">
    <source>
        <dbReference type="EMBL" id="MTD59477.1"/>
    </source>
</evidence>
<dbReference type="EMBL" id="WMBA01000106">
    <property type="protein sequence ID" value="MTD59477.1"/>
    <property type="molecule type" value="Genomic_DNA"/>
</dbReference>
<evidence type="ECO:0000256" key="1">
    <source>
        <dbReference type="SAM" id="MobiDB-lite"/>
    </source>
</evidence>
<name>A0A6N7ZCY6_9PSEU</name>
<feature type="compositionally biased region" description="Basic and acidic residues" evidence="1">
    <location>
        <begin position="90"/>
        <end position="107"/>
    </location>
</feature>
<dbReference type="RefSeq" id="WP_166459848.1">
    <property type="nucleotide sequence ID" value="NZ_WMBA01000106.1"/>
</dbReference>
<evidence type="ECO:0000313" key="3">
    <source>
        <dbReference type="Proteomes" id="UP000440096"/>
    </source>
</evidence>
<keyword evidence="3" id="KW-1185">Reference proteome</keyword>
<sequence length="400" mass="43306">MAKTWPEVKALLDDPSVPPGDKTVLLSSWQREHPAPGWPLNLDLPKEIADQQAEVKHYADVYGTAPMLGYLSTDDAYAAAKKAGDQAAYNEHEEKKAVNEGKTKLEGKQPPASGGGGTKTSDELFDAAEPALKLFQTFGSLLAKIPDDCRGNTRALDFNNDIKKRFDEQRGISFANFLADADHFKTGSTTVDGAIKDTGSALDTLFRTWSGSGANAASDHYNDKILPKATKLGQTLEDANEATTTAVSTVFQLCKGKADAIVNMYTDQVGKADYNMAQKVVGVANGEHAGKDDLKAIAGWMDINFGTNLTDALNDDGCCDDDDIKEQGQNLAKQWIQNHFNPDMWDRLYKGFDKTCTDTKDLVNQAYDALDGVMGKIKNEFEGGIEPSSETKPSQTTTGG</sequence>
<dbReference type="InterPro" id="IPR036689">
    <property type="entry name" value="ESAT-6-like_sf"/>
</dbReference>
<reference evidence="2 3" key="1">
    <citation type="submission" date="2019-11" db="EMBL/GenBank/DDBJ databases">
        <title>Draft genome of Amycolatopsis RM579.</title>
        <authorList>
            <person name="Duangmal K."/>
            <person name="Mingma R."/>
        </authorList>
    </citation>
    <scope>NUCLEOTIDE SEQUENCE [LARGE SCALE GENOMIC DNA]</scope>
    <source>
        <strain evidence="2 3">RM579</strain>
    </source>
</reference>
<accession>A0A6N7ZCY6</accession>
<gene>
    <name evidence="2" type="ORF">GKO32_36660</name>
</gene>
<dbReference type="Proteomes" id="UP000440096">
    <property type="component" value="Unassembled WGS sequence"/>
</dbReference>
<feature type="region of interest" description="Disordered" evidence="1">
    <location>
        <begin position="1"/>
        <end position="20"/>
    </location>
</feature>
<feature type="compositionally biased region" description="Polar residues" evidence="1">
    <location>
        <begin position="388"/>
        <end position="400"/>
    </location>
</feature>
<dbReference type="AlphaFoldDB" id="A0A6N7ZCY6"/>
<comment type="caution">
    <text evidence="2">The sequence shown here is derived from an EMBL/GenBank/DDBJ whole genome shotgun (WGS) entry which is preliminary data.</text>
</comment>